<dbReference type="AlphaFoldDB" id="A0A915A2R1"/>
<dbReference type="Proteomes" id="UP000887569">
    <property type="component" value="Unplaced"/>
</dbReference>
<reference evidence="2" key="1">
    <citation type="submission" date="2022-11" db="UniProtKB">
        <authorList>
            <consortium name="WormBaseParasite"/>
        </authorList>
    </citation>
    <scope>IDENTIFICATION</scope>
</reference>
<organism evidence="1 2">
    <name type="scientific">Parascaris univalens</name>
    <name type="common">Nematode worm</name>
    <dbReference type="NCBI Taxonomy" id="6257"/>
    <lineage>
        <taxon>Eukaryota</taxon>
        <taxon>Metazoa</taxon>
        <taxon>Ecdysozoa</taxon>
        <taxon>Nematoda</taxon>
        <taxon>Chromadorea</taxon>
        <taxon>Rhabditida</taxon>
        <taxon>Spirurina</taxon>
        <taxon>Ascaridomorpha</taxon>
        <taxon>Ascaridoidea</taxon>
        <taxon>Ascarididae</taxon>
        <taxon>Parascaris</taxon>
    </lineage>
</organism>
<evidence type="ECO:0000313" key="1">
    <source>
        <dbReference type="Proteomes" id="UP000887569"/>
    </source>
</evidence>
<keyword evidence="1" id="KW-1185">Reference proteome</keyword>
<sequence length="97" mass="11706">MRIILFSSKYLVFYYTKPEALWDRQTLNCFLPPTVTISIHHLYVIYRNKKTKTSRDCHVQQFTDLQIDERTCRLRVCTEKKCTSHDELIFLCAIDYH</sequence>
<accession>A0A915A2R1</accession>
<proteinExistence type="predicted"/>
<name>A0A915A2R1_PARUN</name>
<dbReference type="WBParaSite" id="PgE253_g001_t01">
    <property type="protein sequence ID" value="PgE253_g001_t01"/>
    <property type="gene ID" value="PgE253_g001"/>
</dbReference>
<evidence type="ECO:0000313" key="2">
    <source>
        <dbReference type="WBParaSite" id="PgE253_g001_t01"/>
    </source>
</evidence>
<protein>
    <submittedName>
        <fullName evidence="2">Uncharacterized protein</fullName>
    </submittedName>
</protein>